<organism evidence="3 4">
    <name type="scientific">Haloferula chungangensis</name>
    <dbReference type="NCBI Taxonomy" id="1048331"/>
    <lineage>
        <taxon>Bacteria</taxon>
        <taxon>Pseudomonadati</taxon>
        <taxon>Verrucomicrobiota</taxon>
        <taxon>Verrucomicrobiia</taxon>
        <taxon>Verrucomicrobiales</taxon>
        <taxon>Verrucomicrobiaceae</taxon>
        <taxon>Haloferula</taxon>
    </lineage>
</organism>
<evidence type="ECO:0000313" key="4">
    <source>
        <dbReference type="Proteomes" id="UP001596472"/>
    </source>
</evidence>
<feature type="region of interest" description="Disordered" evidence="1">
    <location>
        <begin position="114"/>
        <end position="152"/>
    </location>
</feature>
<keyword evidence="2" id="KW-0732">Signal</keyword>
<protein>
    <submittedName>
        <fullName evidence="3">Uncharacterized protein</fullName>
    </submittedName>
</protein>
<evidence type="ECO:0000256" key="2">
    <source>
        <dbReference type="SAM" id="SignalP"/>
    </source>
</evidence>
<evidence type="ECO:0000256" key="1">
    <source>
        <dbReference type="SAM" id="MobiDB-lite"/>
    </source>
</evidence>
<proteinExistence type="predicted"/>
<dbReference type="Proteomes" id="UP001596472">
    <property type="component" value="Unassembled WGS sequence"/>
</dbReference>
<evidence type="ECO:0000313" key="3">
    <source>
        <dbReference type="EMBL" id="MFC7338372.1"/>
    </source>
</evidence>
<name>A0ABW2LBN1_9BACT</name>
<sequence>MKTAFSTIGLISSLTLFSSAAIQIPGADGSSGVLNITADTTIDLSQAVTGNWDDTNTANGIYDAEKWAVVFNYSSVNIDPGVTLTFTNHESRAPVVWLVTGDVVISGNVSLDGQAHQPAPLLSEPGPGGFRGGTASYAGNPSSSAGFGPGGGLRQGNVGSSGAFGTNLGSATPYGNPSLIPLIGGSGGAGDPEFTGIRQGGGAGAGAILIACAGTATIDGQIHCNGGAGLHDFSGIDLNTGGGSGGGIRIVCDTLAGTGPLNAVGGDGWQQGGLGRIRIERVASSSSGSIVPDPSIVPLTADDTALLWPPPSAPQVEVVSIGGVAAPADPRAAFGATGADVALPETATTEIVIRTTNVEQAAAVNVRLTPRSGADSQVVSAVVSSVVSPTEPIIEWTADLPVNTGYSAVQVHVVRP</sequence>
<comment type="caution">
    <text evidence="3">The sequence shown here is derived from an EMBL/GenBank/DDBJ whole genome shotgun (WGS) entry which is preliminary data.</text>
</comment>
<reference evidence="4" key="1">
    <citation type="journal article" date="2019" name="Int. J. Syst. Evol. Microbiol.">
        <title>The Global Catalogue of Microorganisms (GCM) 10K type strain sequencing project: providing services to taxonomists for standard genome sequencing and annotation.</title>
        <authorList>
            <consortium name="The Broad Institute Genomics Platform"/>
            <consortium name="The Broad Institute Genome Sequencing Center for Infectious Disease"/>
            <person name="Wu L."/>
            <person name="Ma J."/>
        </authorList>
    </citation>
    <scope>NUCLEOTIDE SEQUENCE [LARGE SCALE GENOMIC DNA]</scope>
    <source>
        <strain evidence="4">CGMCC 4.1467</strain>
    </source>
</reference>
<keyword evidence="4" id="KW-1185">Reference proteome</keyword>
<gene>
    <name evidence="3" type="ORF">ACFQY0_14355</name>
</gene>
<dbReference type="EMBL" id="JBHTBS010000007">
    <property type="protein sequence ID" value="MFC7338372.1"/>
    <property type="molecule type" value="Genomic_DNA"/>
</dbReference>
<dbReference type="RefSeq" id="WP_379713629.1">
    <property type="nucleotide sequence ID" value="NZ_JBHTBS010000007.1"/>
</dbReference>
<accession>A0ABW2LBN1</accession>
<feature type="signal peptide" evidence="2">
    <location>
        <begin position="1"/>
        <end position="20"/>
    </location>
</feature>
<feature type="chain" id="PRO_5046243098" evidence="2">
    <location>
        <begin position="21"/>
        <end position="416"/>
    </location>
</feature>